<comment type="cofactor">
    <cofactor evidence="11">
        <name>heme</name>
        <dbReference type="ChEBI" id="CHEBI:30413"/>
    </cofactor>
</comment>
<keyword evidence="15" id="KW-1185">Reference proteome</keyword>
<dbReference type="GO" id="GO:0016705">
    <property type="term" value="F:oxidoreductase activity, acting on paired donors, with incorporation or reduction of molecular oxygen"/>
    <property type="evidence" value="ECO:0007669"/>
    <property type="project" value="InterPro"/>
</dbReference>
<dbReference type="PROSITE" id="PS00086">
    <property type="entry name" value="CYTOCHROME_P450"/>
    <property type="match status" value="1"/>
</dbReference>
<sequence length="440" mass="50832">MELTTVCSVLGVASIFMFFVWRLSNWLWFEPKKKETLLRDQGFNGSSYKFMYGDLKDLVHMTSEAKLKPMSLTHDITPRVSPFIYKSISTYGKNIFIWMGPTPMVQIYEPSMIREILSDYYQFQKPRGGNPLTKLLVTGLVDVNADQWVKHRKIINPAFHVEKLKYMVPAFYVSCCEMINNNFKEGRKIFELQREQAKLVMKAARSFYIPGLKYFPTKRNNSMKEIDREVKTTIKRIIDKRVIAMKAGESSQETTANMLVWTMILLGQHTDWQTRARDEVLHLFGKRKPDVDGLNHLKIINMIFCEVLRLYPPATIIRRLIYKETKLGNITLPAHTLVEINPLFLHHDNDIWGDDANDFKPERFSEGVSKVNKGQASYLPFGGGPRICIGQNFAMLEAKMALVMVLQCFSFELSPSYSHAPYTIITLQPQFGAHLILHKI</sequence>
<evidence type="ECO:0000256" key="3">
    <source>
        <dbReference type="ARBA" id="ARBA00022617"/>
    </source>
</evidence>
<comment type="similarity">
    <text evidence="2 12">Belongs to the cytochrome P450 family.</text>
</comment>
<evidence type="ECO:0000256" key="7">
    <source>
        <dbReference type="ARBA" id="ARBA00023002"/>
    </source>
</evidence>
<keyword evidence="4 13" id="KW-0812">Transmembrane</keyword>
<reference evidence="14 15" key="1">
    <citation type="submission" date="2022-01" db="EMBL/GenBank/DDBJ databases">
        <authorList>
            <person name="Xiong W."/>
            <person name="Schranz E."/>
        </authorList>
    </citation>
    <scope>NUCLEOTIDE SEQUENCE [LARGE SCALE GENOMIC DNA]</scope>
</reference>
<dbReference type="PRINTS" id="PR00465">
    <property type="entry name" value="EP450IV"/>
</dbReference>
<comment type="subcellular location">
    <subcellularLocation>
        <location evidence="1">Membrane</location>
    </subcellularLocation>
</comment>
<dbReference type="SUPFAM" id="SSF48264">
    <property type="entry name" value="Cytochrome P450"/>
    <property type="match status" value="1"/>
</dbReference>
<dbReference type="InterPro" id="IPR001128">
    <property type="entry name" value="Cyt_P450"/>
</dbReference>
<dbReference type="GO" id="GO:0020037">
    <property type="term" value="F:heme binding"/>
    <property type="evidence" value="ECO:0007669"/>
    <property type="project" value="InterPro"/>
</dbReference>
<evidence type="ECO:0000256" key="8">
    <source>
        <dbReference type="ARBA" id="ARBA00023004"/>
    </source>
</evidence>
<keyword evidence="7 12" id="KW-0560">Oxidoreductase</keyword>
<feature type="transmembrane region" description="Helical" evidence="13">
    <location>
        <begin position="6"/>
        <end position="29"/>
    </location>
</feature>
<organism evidence="14 15">
    <name type="scientific">Lactuca virosa</name>
    <dbReference type="NCBI Taxonomy" id="75947"/>
    <lineage>
        <taxon>Eukaryota</taxon>
        <taxon>Viridiplantae</taxon>
        <taxon>Streptophyta</taxon>
        <taxon>Embryophyta</taxon>
        <taxon>Tracheophyta</taxon>
        <taxon>Spermatophyta</taxon>
        <taxon>Magnoliopsida</taxon>
        <taxon>eudicotyledons</taxon>
        <taxon>Gunneridae</taxon>
        <taxon>Pentapetalae</taxon>
        <taxon>asterids</taxon>
        <taxon>campanulids</taxon>
        <taxon>Asterales</taxon>
        <taxon>Asteraceae</taxon>
        <taxon>Cichorioideae</taxon>
        <taxon>Cichorieae</taxon>
        <taxon>Lactucinae</taxon>
        <taxon>Lactuca</taxon>
    </lineage>
</organism>
<dbReference type="GO" id="GO:0005506">
    <property type="term" value="F:iron ion binding"/>
    <property type="evidence" value="ECO:0007669"/>
    <property type="project" value="InterPro"/>
</dbReference>
<evidence type="ECO:0000256" key="9">
    <source>
        <dbReference type="ARBA" id="ARBA00023033"/>
    </source>
</evidence>
<keyword evidence="8 11" id="KW-0408">Iron</keyword>
<evidence type="ECO:0008006" key="16">
    <source>
        <dbReference type="Google" id="ProtNLM"/>
    </source>
</evidence>
<dbReference type="AlphaFoldDB" id="A0AAU9PVX0"/>
<dbReference type="Gene3D" id="1.10.630.10">
    <property type="entry name" value="Cytochrome P450"/>
    <property type="match status" value="2"/>
</dbReference>
<dbReference type="Proteomes" id="UP001157418">
    <property type="component" value="Unassembled WGS sequence"/>
</dbReference>
<accession>A0AAU9PVX0</accession>
<dbReference type="PANTHER" id="PTHR24282:SF234">
    <property type="entry name" value="CYTOCHROME P450-RELATED"/>
    <property type="match status" value="1"/>
</dbReference>
<keyword evidence="9 12" id="KW-0503">Monooxygenase</keyword>
<dbReference type="InterPro" id="IPR017972">
    <property type="entry name" value="Cyt_P450_CS"/>
</dbReference>
<dbReference type="GO" id="GO:0004497">
    <property type="term" value="F:monooxygenase activity"/>
    <property type="evidence" value="ECO:0007669"/>
    <property type="project" value="UniProtKB-KW"/>
</dbReference>
<evidence type="ECO:0000256" key="1">
    <source>
        <dbReference type="ARBA" id="ARBA00004370"/>
    </source>
</evidence>
<dbReference type="PANTHER" id="PTHR24282">
    <property type="entry name" value="CYTOCHROME P450 FAMILY MEMBER"/>
    <property type="match status" value="1"/>
</dbReference>
<dbReference type="PRINTS" id="PR00385">
    <property type="entry name" value="P450"/>
</dbReference>
<dbReference type="EMBL" id="CAKMRJ010005760">
    <property type="protein sequence ID" value="CAH1454580.1"/>
    <property type="molecule type" value="Genomic_DNA"/>
</dbReference>
<evidence type="ECO:0000256" key="11">
    <source>
        <dbReference type="PIRSR" id="PIRSR602403-1"/>
    </source>
</evidence>
<feature type="binding site" description="axial binding residue" evidence="11">
    <location>
        <position position="388"/>
    </location>
    <ligand>
        <name>heme</name>
        <dbReference type="ChEBI" id="CHEBI:30413"/>
    </ligand>
    <ligandPart>
        <name>Fe</name>
        <dbReference type="ChEBI" id="CHEBI:18248"/>
    </ligandPart>
</feature>
<evidence type="ECO:0000256" key="6">
    <source>
        <dbReference type="ARBA" id="ARBA00022989"/>
    </source>
</evidence>
<evidence type="ECO:0000256" key="4">
    <source>
        <dbReference type="ARBA" id="ARBA00022692"/>
    </source>
</evidence>
<protein>
    <recommendedName>
        <fullName evidence="16">Cytochrome P450</fullName>
    </recommendedName>
</protein>
<keyword evidence="6 13" id="KW-1133">Transmembrane helix</keyword>
<dbReference type="InterPro" id="IPR002403">
    <property type="entry name" value="Cyt_P450_E_grp-IV"/>
</dbReference>
<dbReference type="InterPro" id="IPR036396">
    <property type="entry name" value="Cyt_P450_sf"/>
</dbReference>
<evidence type="ECO:0000256" key="12">
    <source>
        <dbReference type="RuleBase" id="RU000461"/>
    </source>
</evidence>
<keyword evidence="5 11" id="KW-0479">Metal-binding</keyword>
<dbReference type="InterPro" id="IPR050665">
    <property type="entry name" value="Cytochrome_P450_Monooxygen"/>
</dbReference>
<evidence type="ECO:0000256" key="10">
    <source>
        <dbReference type="ARBA" id="ARBA00023136"/>
    </source>
</evidence>
<keyword evidence="10 13" id="KW-0472">Membrane</keyword>
<name>A0AAU9PVX0_9ASTR</name>
<proteinExistence type="inferred from homology"/>
<comment type="caution">
    <text evidence="14">The sequence shown here is derived from an EMBL/GenBank/DDBJ whole genome shotgun (WGS) entry which is preliminary data.</text>
</comment>
<evidence type="ECO:0000313" key="15">
    <source>
        <dbReference type="Proteomes" id="UP001157418"/>
    </source>
</evidence>
<keyword evidence="3 11" id="KW-0349">Heme</keyword>
<evidence type="ECO:0000256" key="5">
    <source>
        <dbReference type="ARBA" id="ARBA00022723"/>
    </source>
</evidence>
<gene>
    <name evidence="14" type="ORF">LVIROSA_LOCUS39750</name>
</gene>
<dbReference type="Pfam" id="PF00067">
    <property type="entry name" value="p450"/>
    <property type="match status" value="2"/>
</dbReference>
<dbReference type="GO" id="GO:0016020">
    <property type="term" value="C:membrane"/>
    <property type="evidence" value="ECO:0007669"/>
    <property type="project" value="UniProtKB-SubCell"/>
</dbReference>
<evidence type="ECO:0000256" key="13">
    <source>
        <dbReference type="SAM" id="Phobius"/>
    </source>
</evidence>
<evidence type="ECO:0000313" key="14">
    <source>
        <dbReference type="EMBL" id="CAH1454580.1"/>
    </source>
</evidence>
<evidence type="ECO:0000256" key="2">
    <source>
        <dbReference type="ARBA" id="ARBA00010617"/>
    </source>
</evidence>